<dbReference type="EMBL" id="MARB01000020">
    <property type="protein sequence ID" value="ODJ86578.1"/>
    <property type="molecule type" value="Genomic_DNA"/>
</dbReference>
<dbReference type="SUPFAM" id="SSF55874">
    <property type="entry name" value="ATPase domain of HSP90 chaperone/DNA topoisomerase II/histidine kinase"/>
    <property type="match status" value="1"/>
</dbReference>
<dbReference type="InterPro" id="IPR050428">
    <property type="entry name" value="TCS_sensor_his_kinase"/>
</dbReference>
<dbReference type="PRINTS" id="PR00344">
    <property type="entry name" value="BCTRLSENSOR"/>
</dbReference>
<dbReference type="GO" id="GO:0005886">
    <property type="term" value="C:plasma membrane"/>
    <property type="evidence" value="ECO:0007669"/>
    <property type="project" value="TreeGrafter"/>
</dbReference>
<dbReference type="InterPro" id="IPR003594">
    <property type="entry name" value="HATPase_dom"/>
</dbReference>
<dbReference type="PROSITE" id="PS50109">
    <property type="entry name" value="HIS_KIN"/>
    <property type="match status" value="1"/>
</dbReference>
<evidence type="ECO:0000256" key="2">
    <source>
        <dbReference type="ARBA" id="ARBA00004370"/>
    </source>
</evidence>
<evidence type="ECO:0000256" key="9">
    <source>
        <dbReference type="ARBA" id="ARBA00023012"/>
    </source>
</evidence>
<keyword evidence="7 14" id="KW-0418">Kinase</keyword>
<dbReference type="Pfam" id="PF02518">
    <property type="entry name" value="HATPase_c"/>
    <property type="match status" value="1"/>
</dbReference>
<evidence type="ECO:0000313" key="15">
    <source>
        <dbReference type="Proteomes" id="UP000094769"/>
    </source>
</evidence>
<evidence type="ECO:0000256" key="10">
    <source>
        <dbReference type="ARBA" id="ARBA00023136"/>
    </source>
</evidence>
<feature type="domain" description="Histidine kinase" evidence="12">
    <location>
        <begin position="244"/>
        <end position="446"/>
    </location>
</feature>
<organism evidence="14 15">
    <name type="scientific">Candidatus Thiodiazotropha endolucinida</name>
    <dbReference type="NCBI Taxonomy" id="1655433"/>
    <lineage>
        <taxon>Bacteria</taxon>
        <taxon>Pseudomonadati</taxon>
        <taxon>Pseudomonadota</taxon>
        <taxon>Gammaproteobacteria</taxon>
        <taxon>Chromatiales</taxon>
        <taxon>Sedimenticolaceae</taxon>
        <taxon>Candidatus Thiodiazotropha</taxon>
    </lineage>
</organism>
<evidence type="ECO:0000256" key="1">
    <source>
        <dbReference type="ARBA" id="ARBA00000085"/>
    </source>
</evidence>
<dbReference type="GO" id="GO:0000160">
    <property type="term" value="P:phosphorelay signal transduction system"/>
    <property type="evidence" value="ECO:0007669"/>
    <property type="project" value="UniProtKB-KW"/>
</dbReference>
<name>A0A7Z1AEM8_9GAMM</name>
<dbReference type="Gene3D" id="3.30.565.10">
    <property type="entry name" value="Histidine kinase-like ATPase, C-terminal domain"/>
    <property type="match status" value="1"/>
</dbReference>
<keyword evidence="5 14" id="KW-0808">Transferase</keyword>
<proteinExistence type="predicted"/>
<dbReference type="GO" id="GO:0004673">
    <property type="term" value="F:protein histidine kinase activity"/>
    <property type="evidence" value="ECO:0007669"/>
    <property type="project" value="UniProtKB-EC"/>
</dbReference>
<dbReference type="PANTHER" id="PTHR45436:SF5">
    <property type="entry name" value="SENSOR HISTIDINE KINASE TRCS"/>
    <property type="match status" value="1"/>
</dbReference>
<evidence type="ECO:0000256" key="8">
    <source>
        <dbReference type="ARBA" id="ARBA00022989"/>
    </source>
</evidence>
<evidence type="ECO:0000256" key="3">
    <source>
        <dbReference type="ARBA" id="ARBA00012438"/>
    </source>
</evidence>
<evidence type="ECO:0000256" key="4">
    <source>
        <dbReference type="ARBA" id="ARBA00022553"/>
    </source>
</evidence>
<keyword evidence="4" id="KW-0597">Phosphoprotein</keyword>
<comment type="caution">
    <text evidence="14">The sequence shown here is derived from an EMBL/GenBank/DDBJ whole genome shotgun (WGS) entry which is preliminary data.</text>
</comment>
<evidence type="ECO:0000259" key="13">
    <source>
        <dbReference type="PROSITE" id="PS50885"/>
    </source>
</evidence>
<keyword evidence="15" id="KW-1185">Reference proteome</keyword>
<feature type="domain" description="HAMP" evidence="13">
    <location>
        <begin position="185"/>
        <end position="236"/>
    </location>
</feature>
<dbReference type="PROSITE" id="PS50885">
    <property type="entry name" value="HAMP"/>
    <property type="match status" value="1"/>
</dbReference>
<gene>
    <name evidence="14" type="primary">phoQ_2</name>
    <name evidence="14" type="ORF">CODIS_32180</name>
</gene>
<evidence type="ECO:0000313" key="14">
    <source>
        <dbReference type="EMBL" id="ODJ86578.1"/>
    </source>
</evidence>
<evidence type="ECO:0000256" key="6">
    <source>
        <dbReference type="ARBA" id="ARBA00022692"/>
    </source>
</evidence>
<evidence type="ECO:0000259" key="12">
    <source>
        <dbReference type="PROSITE" id="PS50109"/>
    </source>
</evidence>
<keyword evidence="10 11" id="KW-0472">Membrane</keyword>
<dbReference type="AlphaFoldDB" id="A0A7Z1AEM8"/>
<dbReference type="RefSeq" id="WP_069126879.1">
    <property type="nucleotide sequence ID" value="NZ_MARB01000020.1"/>
</dbReference>
<feature type="transmembrane region" description="Helical" evidence="11">
    <location>
        <begin position="12"/>
        <end position="31"/>
    </location>
</feature>
<dbReference type="InterPro" id="IPR036890">
    <property type="entry name" value="HATPase_C_sf"/>
</dbReference>
<protein>
    <recommendedName>
        <fullName evidence="3">histidine kinase</fullName>
        <ecNumber evidence="3">2.7.13.3</ecNumber>
    </recommendedName>
</protein>
<keyword evidence="8 11" id="KW-1133">Transmembrane helix</keyword>
<reference evidence="14 15" key="1">
    <citation type="submission" date="2016-06" db="EMBL/GenBank/DDBJ databases">
        <title>Genome sequence of endosymbiont of Candidatus Endolucinida thiodiazotropha.</title>
        <authorList>
            <person name="Poehlein A."/>
            <person name="Koenig S."/>
            <person name="Heiden S.E."/>
            <person name="Thuermer A."/>
            <person name="Voget S."/>
            <person name="Daniel R."/>
            <person name="Markert S."/>
            <person name="Gros O."/>
            <person name="Schweder T."/>
        </authorList>
    </citation>
    <scope>NUCLEOTIDE SEQUENCE [LARGE SCALE GENOMIC DNA]</scope>
    <source>
        <strain evidence="14 15">COS</strain>
    </source>
</reference>
<accession>A0A7Z1AEM8</accession>
<evidence type="ECO:0000256" key="11">
    <source>
        <dbReference type="SAM" id="Phobius"/>
    </source>
</evidence>
<dbReference type="OrthoDB" id="9809567at2"/>
<dbReference type="InterPro" id="IPR004358">
    <property type="entry name" value="Sig_transdc_His_kin-like_C"/>
</dbReference>
<evidence type="ECO:0000256" key="5">
    <source>
        <dbReference type="ARBA" id="ARBA00022679"/>
    </source>
</evidence>
<keyword evidence="6 11" id="KW-0812">Transmembrane</keyword>
<dbReference type="Proteomes" id="UP000094769">
    <property type="component" value="Unassembled WGS sequence"/>
</dbReference>
<dbReference type="PANTHER" id="PTHR45436">
    <property type="entry name" value="SENSOR HISTIDINE KINASE YKOH"/>
    <property type="match status" value="1"/>
</dbReference>
<evidence type="ECO:0000256" key="7">
    <source>
        <dbReference type="ARBA" id="ARBA00022777"/>
    </source>
</evidence>
<comment type="catalytic activity">
    <reaction evidence="1">
        <text>ATP + protein L-histidine = ADP + protein N-phospho-L-histidine.</text>
        <dbReference type="EC" id="2.7.13.3"/>
    </reaction>
</comment>
<dbReference type="EC" id="2.7.13.3" evidence="3"/>
<dbReference type="InterPro" id="IPR003660">
    <property type="entry name" value="HAMP_dom"/>
</dbReference>
<keyword evidence="9" id="KW-0902">Two-component regulatory system</keyword>
<comment type="subcellular location">
    <subcellularLocation>
        <location evidence="2">Membrane</location>
    </subcellularLocation>
</comment>
<feature type="transmembrane region" description="Helical" evidence="11">
    <location>
        <begin position="161"/>
        <end position="183"/>
    </location>
</feature>
<dbReference type="Gene3D" id="1.10.287.130">
    <property type="match status" value="1"/>
</dbReference>
<dbReference type="InterPro" id="IPR005467">
    <property type="entry name" value="His_kinase_dom"/>
</dbReference>
<sequence length="446" mass="50375">MSVLSSNSLEHRLHLGLALTLIVLMGLLWLLGARSIETLTEDFIASRLEHDSEALLSAMIIKQQHLKVRPSRINQIYHRPYSGHYYLVHQQDGVELTSRSLWDFKLQVPTLKLGEKRRIHIPGPDKQQLLVYVAGFRKQGQDLTVAVAEDLMPIKQQRDLFLRNFAILAMVGLVTLLLVQGMVVRQAFRRIEPLREEVKSLATGDEKSLSEDVPDEIFPLVREINHLLQLLSRRNLRSRNALGNLAHALKGPMNLLTHYFDKSTASENRIDSTLAGQQVERVRLLIDRELKRARIAGSGTTSQRFDPQLDLMDLVTVLKQIYRDKQLSVEAVTARGQSPYGDREDILELLGNLLDNACKWAKSRVRCTISGKEHLRIVVEDDGAGLADEDVTRLTARGSRLDENREGQGLGLAIVSDVVSLYDGELVFDRSPEMRGLRVSVVLNRL</sequence>
<dbReference type="SMART" id="SM00387">
    <property type="entry name" value="HATPase_c"/>
    <property type="match status" value="1"/>
</dbReference>